<sequence>MLKKVFLIFLCVMGFFFYGQKIRKHFLEDEKVELHNQLVLETQECLDAKQWKCAEKNVRELLQENPQDENLQLHLAGILFEQERYRECQKYIQTLHFKHSDLDFLMEKSAQLMREMENLEIENSGHFRLEFEGNPSREDVMEALSVLEVAYDSLGGLFHFYPEDKLTIVLYKSTEYQGIDPRPNWVGAVFDGKLRIPVGMMQVRTVYRPVLFHELTHAFVRAMTRAAVPLWMNEGIAQIIDGSQTDKNRPAGNPPTLSELTESFLKQENRQKAEILYWYSEKMVQEMLKNSANPFLDFRDCLKDLKNFGLDQSLKKYFKTSAEELFETI</sequence>
<evidence type="ECO:0000313" key="1">
    <source>
        <dbReference type="EMBL" id="PWK93238.1"/>
    </source>
</evidence>
<accession>A0ABX5LIW4</accession>
<keyword evidence="2" id="KW-1185">Reference proteome</keyword>
<gene>
    <name evidence="1" type="ORF">B0H50_1296</name>
</gene>
<dbReference type="Gene3D" id="1.25.40.10">
    <property type="entry name" value="Tetratricopeptide repeat domain"/>
    <property type="match status" value="1"/>
</dbReference>
<protein>
    <recommendedName>
        <fullName evidence="3">Peptidase MA-like domain-containing protein</fullName>
    </recommendedName>
</protein>
<dbReference type="SUPFAM" id="SSF48452">
    <property type="entry name" value="TPR-like"/>
    <property type="match status" value="1"/>
</dbReference>
<name>A0ABX5LIW4_9BACT</name>
<evidence type="ECO:0008006" key="3">
    <source>
        <dbReference type="Google" id="ProtNLM"/>
    </source>
</evidence>
<reference evidence="1 2" key="1">
    <citation type="submission" date="2018-05" db="EMBL/GenBank/DDBJ databases">
        <title>Animal gut microbial communities from fecal samples from Wisconsin, USA.</title>
        <authorList>
            <person name="Neumann A."/>
        </authorList>
    </citation>
    <scope>NUCLEOTIDE SEQUENCE [LARGE SCALE GENOMIC DNA]</scope>
    <source>
        <strain evidence="1 2">UWS4</strain>
    </source>
</reference>
<evidence type="ECO:0000313" key="2">
    <source>
        <dbReference type="Proteomes" id="UP000245523"/>
    </source>
</evidence>
<dbReference type="InterPro" id="IPR011990">
    <property type="entry name" value="TPR-like_helical_dom_sf"/>
</dbReference>
<dbReference type="EMBL" id="QGHD01000029">
    <property type="protein sequence ID" value="PWK93238.1"/>
    <property type="molecule type" value="Genomic_DNA"/>
</dbReference>
<comment type="caution">
    <text evidence="1">The sequence shown here is derived from an EMBL/GenBank/DDBJ whole genome shotgun (WGS) entry which is preliminary data.</text>
</comment>
<proteinExistence type="predicted"/>
<organism evidence="1 2">
    <name type="scientific">Hallerella porci</name>
    <dbReference type="NCBI Taxonomy" id="1945871"/>
    <lineage>
        <taxon>Bacteria</taxon>
        <taxon>Pseudomonadati</taxon>
        <taxon>Fibrobacterota</taxon>
        <taxon>Fibrobacteria</taxon>
        <taxon>Fibrobacterales</taxon>
        <taxon>Fibrobacteraceae</taxon>
        <taxon>Hallerella</taxon>
    </lineage>
</organism>
<dbReference type="Proteomes" id="UP000245523">
    <property type="component" value="Unassembled WGS sequence"/>
</dbReference>